<evidence type="ECO:0000256" key="4">
    <source>
        <dbReference type="ARBA" id="ARBA00022801"/>
    </source>
</evidence>
<dbReference type="InterPro" id="IPR006073">
    <property type="entry name" value="GTP-bd"/>
</dbReference>
<reference evidence="10 11" key="1">
    <citation type="submission" date="2018-03" db="EMBL/GenBank/DDBJ databases">
        <authorList>
            <person name="Keele B.F."/>
        </authorList>
    </citation>
    <scope>NUCLEOTIDE SEQUENCE [LARGE SCALE GENOMIC DNA]</scope>
    <source>
        <strain evidence="10 11">CeCT 8812</strain>
    </source>
</reference>
<feature type="binding site" evidence="7">
    <location>
        <position position="245"/>
    </location>
    <ligand>
        <name>K(+)</name>
        <dbReference type="ChEBI" id="CHEBI:29103"/>
    </ligand>
</feature>
<evidence type="ECO:0000256" key="7">
    <source>
        <dbReference type="HAMAP-Rule" id="MF_00379"/>
    </source>
</evidence>
<dbReference type="SUPFAM" id="SSF116878">
    <property type="entry name" value="TrmE connector domain"/>
    <property type="match status" value="1"/>
</dbReference>
<comment type="caution">
    <text evidence="7">Lacks conserved residue(s) required for the propagation of feature annotation.</text>
</comment>
<proteinExistence type="inferred from homology"/>
<dbReference type="Proteomes" id="UP000244932">
    <property type="component" value="Unassembled WGS sequence"/>
</dbReference>
<dbReference type="EMBL" id="OMKW01000001">
    <property type="protein sequence ID" value="SPF28236.1"/>
    <property type="molecule type" value="Genomic_DNA"/>
</dbReference>
<name>A0A2R8A7S1_9RHOB</name>
<feature type="binding site" evidence="7">
    <location>
        <position position="21"/>
    </location>
    <ligand>
        <name>(6S)-5-formyl-5,6,7,8-tetrahydrofolate</name>
        <dbReference type="ChEBI" id="CHEBI:57457"/>
    </ligand>
</feature>
<evidence type="ECO:0000256" key="5">
    <source>
        <dbReference type="ARBA" id="ARBA00022958"/>
    </source>
</evidence>
<evidence type="ECO:0000313" key="10">
    <source>
        <dbReference type="EMBL" id="SPF28236.1"/>
    </source>
</evidence>
<feature type="binding site" evidence="7">
    <location>
        <position position="224"/>
    </location>
    <ligand>
        <name>K(+)</name>
        <dbReference type="ChEBI" id="CHEBI:29103"/>
    </ligand>
</feature>
<dbReference type="PANTHER" id="PTHR42714">
    <property type="entry name" value="TRNA MODIFICATION GTPASE GTPBP3"/>
    <property type="match status" value="1"/>
</dbReference>
<organism evidence="10 11">
    <name type="scientific">Pontivivens insulae</name>
    <dbReference type="NCBI Taxonomy" id="1639689"/>
    <lineage>
        <taxon>Bacteria</taxon>
        <taxon>Pseudomonadati</taxon>
        <taxon>Pseudomonadota</taxon>
        <taxon>Alphaproteobacteria</taxon>
        <taxon>Rhodobacterales</taxon>
        <taxon>Paracoccaceae</taxon>
        <taxon>Pontivivens</taxon>
    </lineage>
</organism>
<keyword evidence="5 7" id="KW-0630">Potassium</keyword>
<dbReference type="Pfam" id="PF10396">
    <property type="entry name" value="TrmE_N"/>
    <property type="match status" value="1"/>
</dbReference>
<dbReference type="GO" id="GO:0003924">
    <property type="term" value="F:GTPase activity"/>
    <property type="evidence" value="ECO:0007669"/>
    <property type="project" value="UniProtKB-UniRule"/>
</dbReference>
<feature type="binding site" evidence="7">
    <location>
        <position position="79"/>
    </location>
    <ligand>
        <name>(6S)-5-formyl-5,6,7,8-tetrahydrofolate</name>
        <dbReference type="ChEBI" id="CHEBI:57457"/>
    </ligand>
</feature>
<dbReference type="InterPro" id="IPR027417">
    <property type="entry name" value="P-loop_NTPase"/>
</dbReference>
<dbReference type="InterPro" id="IPR018948">
    <property type="entry name" value="GTP-bd_TrmE_N"/>
</dbReference>
<dbReference type="Gene3D" id="3.40.50.300">
    <property type="entry name" value="P-loop containing nucleotide triphosphate hydrolases"/>
    <property type="match status" value="1"/>
</dbReference>
<comment type="subunit">
    <text evidence="7">Homodimer. Heterotetramer of two MnmE and two MnmG subunits.</text>
</comment>
<feature type="binding site" evidence="7">
    <location>
        <begin position="268"/>
        <end position="271"/>
    </location>
    <ligand>
        <name>GTP</name>
        <dbReference type="ChEBI" id="CHEBI:37565"/>
    </ligand>
</feature>
<dbReference type="SUPFAM" id="SSF52540">
    <property type="entry name" value="P-loop containing nucleoside triphosphate hydrolases"/>
    <property type="match status" value="1"/>
</dbReference>
<keyword evidence="7" id="KW-0460">Magnesium</keyword>
<dbReference type="InterPro" id="IPR025867">
    <property type="entry name" value="MnmE_helical"/>
</dbReference>
<feature type="binding site" evidence="7">
    <location>
        <position position="228"/>
    </location>
    <ligand>
        <name>Mg(2+)</name>
        <dbReference type="ChEBI" id="CHEBI:18420"/>
    </ligand>
</feature>
<dbReference type="CDD" id="cd14858">
    <property type="entry name" value="TrmE_N"/>
    <property type="match status" value="1"/>
</dbReference>
<dbReference type="OrthoDB" id="9805918at2"/>
<evidence type="ECO:0000256" key="1">
    <source>
        <dbReference type="ARBA" id="ARBA00011043"/>
    </source>
</evidence>
<dbReference type="GO" id="GO:0046872">
    <property type="term" value="F:metal ion binding"/>
    <property type="evidence" value="ECO:0007669"/>
    <property type="project" value="UniProtKB-KW"/>
</dbReference>
<dbReference type="AlphaFoldDB" id="A0A2R8A7S1"/>
<feature type="binding site" evidence="7">
    <location>
        <position position="249"/>
    </location>
    <ligand>
        <name>Mg(2+)</name>
        <dbReference type="ChEBI" id="CHEBI:18420"/>
    </ligand>
</feature>
<gene>
    <name evidence="7 10" type="primary">mnmE</name>
    <name evidence="7" type="synonym">trmE</name>
    <name evidence="10" type="ORF">POI8812_00534</name>
</gene>
<dbReference type="FunFam" id="3.30.1360.120:FF:000007">
    <property type="entry name" value="tRNA modification GTPase GTPBP3, mitochondrial"/>
    <property type="match status" value="1"/>
</dbReference>
<feature type="binding site" evidence="7">
    <location>
        <begin position="243"/>
        <end position="249"/>
    </location>
    <ligand>
        <name>GTP</name>
        <dbReference type="ChEBI" id="CHEBI:37565"/>
    </ligand>
</feature>
<dbReference type="Pfam" id="PF01926">
    <property type="entry name" value="MMR_HSR1"/>
    <property type="match status" value="1"/>
</dbReference>
<dbReference type="GO" id="GO:0002098">
    <property type="term" value="P:tRNA wobble uridine modification"/>
    <property type="evidence" value="ECO:0007669"/>
    <property type="project" value="TreeGrafter"/>
</dbReference>
<keyword evidence="7" id="KW-0963">Cytoplasm</keyword>
<keyword evidence="2 7" id="KW-0819">tRNA processing</keyword>
<dbReference type="RefSeq" id="WP_108780959.1">
    <property type="nucleotide sequence ID" value="NZ_OMKW01000001.1"/>
</dbReference>
<dbReference type="PROSITE" id="PS51709">
    <property type="entry name" value="G_TRME"/>
    <property type="match status" value="1"/>
</dbReference>
<evidence type="ECO:0000256" key="6">
    <source>
        <dbReference type="ARBA" id="ARBA00023134"/>
    </source>
</evidence>
<dbReference type="PANTHER" id="PTHR42714:SF2">
    <property type="entry name" value="TRNA MODIFICATION GTPASE GTPBP3, MITOCHONDRIAL"/>
    <property type="match status" value="1"/>
</dbReference>
<evidence type="ECO:0000256" key="2">
    <source>
        <dbReference type="ARBA" id="ARBA00022694"/>
    </source>
</evidence>
<feature type="domain" description="TrmE-type G" evidence="9">
    <location>
        <begin position="214"/>
        <end position="353"/>
    </location>
</feature>
<dbReference type="GO" id="GO:0005525">
    <property type="term" value="F:GTP binding"/>
    <property type="evidence" value="ECO:0007669"/>
    <property type="project" value="UniProtKB-UniRule"/>
</dbReference>
<dbReference type="HAMAP" id="MF_00379">
    <property type="entry name" value="GTPase_MnmE"/>
    <property type="match status" value="1"/>
</dbReference>
<feature type="binding site" evidence="7">
    <location>
        <position position="248"/>
    </location>
    <ligand>
        <name>K(+)</name>
        <dbReference type="ChEBI" id="CHEBI:29103"/>
    </ligand>
</feature>
<dbReference type="GO" id="GO:0005737">
    <property type="term" value="C:cytoplasm"/>
    <property type="evidence" value="ECO:0007669"/>
    <property type="project" value="UniProtKB-SubCell"/>
</dbReference>
<keyword evidence="3 7" id="KW-0547">Nucleotide-binding</keyword>
<dbReference type="EC" id="3.6.-.-" evidence="7"/>
<dbReference type="GO" id="GO:0030488">
    <property type="term" value="P:tRNA methylation"/>
    <property type="evidence" value="ECO:0007669"/>
    <property type="project" value="TreeGrafter"/>
</dbReference>
<dbReference type="CDD" id="cd04164">
    <property type="entry name" value="trmE"/>
    <property type="match status" value="1"/>
</dbReference>
<dbReference type="SUPFAM" id="SSF103025">
    <property type="entry name" value="Folate-binding domain"/>
    <property type="match status" value="1"/>
</dbReference>
<keyword evidence="11" id="KW-1185">Reference proteome</keyword>
<evidence type="ECO:0000259" key="9">
    <source>
        <dbReference type="PROSITE" id="PS51709"/>
    </source>
</evidence>
<feature type="binding site" evidence="7">
    <location>
        <position position="430"/>
    </location>
    <ligand>
        <name>(6S)-5-formyl-5,6,7,8-tetrahydrofolate</name>
        <dbReference type="ChEBI" id="CHEBI:57457"/>
    </ligand>
</feature>
<dbReference type="NCBIfam" id="TIGR00450">
    <property type="entry name" value="mnmE_trmE_thdF"/>
    <property type="match status" value="1"/>
</dbReference>
<keyword evidence="6 7" id="KW-0342">GTP-binding</keyword>
<sequence>MQDTIYALASGSGRAGVAVIRLSGPQAIEIASKLCRSLPEPGSHALRKLRMVETGELIDEALILRFAAGASFTGEDVVEFQCHGSLAVVAAMGTALESYGARPADRGEFTRRALENGMLDLTQVEGLADLIDADTEAQRKQAFRVMQGNLSEAVETWRADLLRALALLAANIDFADEEIPDDLVKEIVLRIKAVRTGIAAQLDGAKAAQRIRSGFEVAIIGRPNAGKSTLFNRLAGSDAAITSSIAGTTRDVIEVRLDIGGNAVSLLDTAGLRETEDEIEALGVARAKKRALEADLRVALLEPGQAEPDDDVVLGADDLIVRGKSDISAEGTISGVTGDGIAALLQAISQRISADAAESSLLIRQRHKSALATAVERLDLALALCEMEADMSDLISEEVRLAVRSLDVLVGRIDVEDLLGEIFSSFCIGK</sequence>
<accession>A0A2R8A7S1</accession>
<evidence type="ECO:0000313" key="11">
    <source>
        <dbReference type="Proteomes" id="UP000244932"/>
    </source>
</evidence>
<dbReference type="InterPro" id="IPR027266">
    <property type="entry name" value="TrmE/GcvT-like"/>
</dbReference>
<comment type="function">
    <text evidence="7">Exhibits a very high intrinsic GTPase hydrolysis rate. Involved in the addition of a carboxymethylaminomethyl (cmnm) group at the wobble position (U34) of certain tRNAs, forming tRNA-cmnm(5)s(2)U34.</text>
</comment>
<comment type="cofactor">
    <cofactor evidence="7">
        <name>K(+)</name>
        <dbReference type="ChEBI" id="CHEBI:29103"/>
    </cofactor>
    <text evidence="7">Binds 1 potassium ion per subunit.</text>
</comment>
<evidence type="ECO:0000256" key="3">
    <source>
        <dbReference type="ARBA" id="ARBA00022741"/>
    </source>
</evidence>
<feature type="binding site" evidence="7">
    <location>
        <position position="118"/>
    </location>
    <ligand>
        <name>(6S)-5-formyl-5,6,7,8-tetrahydrofolate</name>
        <dbReference type="ChEBI" id="CHEBI:57457"/>
    </ligand>
</feature>
<dbReference type="InterPro" id="IPR027368">
    <property type="entry name" value="MnmE_dom2"/>
</dbReference>
<dbReference type="Gene3D" id="1.20.120.430">
    <property type="entry name" value="tRNA modification GTPase MnmE domain 2"/>
    <property type="match status" value="1"/>
</dbReference>
<dbReference type="NCBIfam" id="TIGR00231">
    <property type="entry name" value="small_GTP"/>
    <property type="match status" value="1"/>
</dbReference>
<feature type="binding site" evidence="7">
    <location>
        <begin position="224"/>
        <end position="229"/>
    </location>
    <ligand>
        <name>GTP</name>
        <dbReference type="ChEBI" id="CHEBI:37565"/>
    </ligand>
</feature>
<dbReference type="NCBIfam" id="NF003661">
    <property type="entry name" value="PRK05291.1-3"/>
    <property type="match status" value="1"/>
</dbReference>
<feature type="binding site" evidence="7">
    <location>
        <position position="243"/>
    </location>
    <ligand>
        <name>K(+)</name>
        <dbReference type="ChEBI" id="CHEBI:29103"/>
    </ligand>
</feature>
<dbReference type="InterPro" id="IPR004520">
    <property type="entry name" value="GTPase_MnmE"/>
</dbReference>
<dbReference type="Pfam" id="PF12631">
    <property type="entry name" value="MnmE_helical"/>
    <property type="match status" value="1"/>
</dbReference>
<keyword evidence="4 7" id="KW-0378">Hydrolase</keyword>
<evidence type="ECO:0000256" key="8">
    <source>
        <dbReference type="RuleBase" id="RU003313"/>
    </source>
</evidence>
<dbReference type="InterPro" id="IPR005225">
    <property type="entry name" value="Small_GTP-bd"/>
</dbReference>
<dbReference type="Gene3D" id="3.30.1360.120">
    <property type="entry name" value="Probable tRNA modification gtpase trme, domain 1"/>
    <property type="match status" value="1"/>
</dbReference>
<comment type="similarity">
    <text evidence="1 7 8">Belongs to the TRAFAC class TrmE-Era-EngA-EngB-Septin-like GTPase superfamily. TrmE GTPase family.</text>
</comment>
<dbReference type="InterPro" id="IPR031168">
    <property type="entry name" value="G_TrmE"/>
</dbReference>
<keyword evidence="7" id="KW-0479">Metal-binding</keyword>
<protein>
    <recommendedName>
        <fullName evidence="7">tRNA modification GTPase MnmE</fullName>
        <ecNumber evidence="7">3.6.-.-</ecNumber>
    </recommendedName>
</protein>
<comment type="subcellular location">
    <subcellularLocation>
        <location evidence="7">Cytoplasm</location>
    </subcellularLocation>
</comment>